<proteinExistence type="predicted"/>
<dbReference type="InterPro" id="IPR020051">
    <property type="entry name" value="SagB-type_dehydrogenase"/>
</dbReference>
<feature type="domain" description="Nitroreductase" evidence="1">
    <location>
        <begin position="9"/>
        <end position="118"/>
    </location>
</feature>
<reference evidence="2" key="1">
    <citation type="journal article" date="2014" name="Front. Microbiol.">
        <title>High frequency of phylogenetically diverse reductive dehalogenase-homologous genes in deep subseafloor sedimentary metagenomes.</title>
        <authorList>
            <person name="Kawai M."/>
            <person name="Futagami T."/>
            <person name="Toyoda A."/>
            <person name="Takaki Y."/>
            <person name="Nishi S."/>
            <person name="Hori S."/>
            <person name="Arai W."/>
            <person name="Tsubouchi T."/>
            <person name="Morono Y."/>
            <person name="Uchiyama I."/>
            <person name="Ito T."/>
            <person name="Fujiyama A."/>
            <person name="Inagaki F."/>
            <person name="Takami H."/>
        </authorList>
    </citation>
    <scope>NUCLEOTIDE SEQUENCE</scope>
    <source>
        <strain evidence="2">Expedition CK06-06</strain>
    </source>
</reference>
<sequence length="119" mass="12894">MTSGVYKYEPDGHQLARIIDGDKRAKLADAALAQPWVKEGAISIVFAAVYERTTVKYGDRGIRYVHMEVGHAAQNLCLQATAMGLGAVTVGAFHDGQVTKLLNLPGDEKPLYIIPVGRK</sequence>
<evidence type="ECO:0000313" key="2">
    <source>
        <dbReference type="EMBL" id="GAH51322.1"/>
    </source>
</evidence>
<dbReference type="Pfam" id="PF00881">
    <property type="entry name" value="Nitroreductase"/>
    <property type="match status" value="1"/>
</dbReference>
<gene>
    <name evidence="2" type="ORF">S03H2_39771</name>
</gene>
<name>X1G238_9ZZZZ</name>
<dbReference type="Gene3D" id="3.40.109.10">
    <property type="entry name" value="NADH Oxidase"/>
    <property type="match status" value="1"/>
</dbReference>
<dbReference type="SUPFAM" id="SSF55469">
    <property type="entry name" value="FMN-dependent nitroreductase-like"/>
    <property type="match status" value="1"/>
</dbReference>
<dbReference type="InterPro" id="IPR029479">
    <property type="entry name" value="Nitroreductase"/>
</dbReference>
<dbReference type="AlphaFoldDB" id="X1G238"/>
<dbReference type="CDD" id="cd02142">
    <property type="entry name" value="McbC_SagB-like_oxidoreductase"/>
    <property type="match status" value="1"/>
</dbReference>
<dbReference type="EMBL" id="BARU01024616">
    <property type="protein sequence ID" value="GAH51322.1"/>
    <property type="molecule type" value="Genomic_DNA"/>
</dbReference>
<dbReference type="GO" id="GO:0016491">
    <property type="term" value="F:oxidoreductase activity"/>
    <property type="evidence" value="ECO:0007669"/>
    <property type="project" value="InterPro"/>
</dbReference>
<dbReference type="InterPro" id="IPR000415">
    <property type="entry name" value="Nitroreductase-like"/>
</dbReference>
<accession>X1G238</accession>
<dbReference type="PANTHER" id="PTHR43745">
    <property type="entry name" value="NITROREDUCTASE MJ1384-RELATED"/>
    <property type="match status" value="1"/>
</dbReference>
<protein>
    <recommendedName>
        <fullName evidence="1">Nitroreductase domain-containing protein</fullName>
    </recommendedName>
</protein>
<comment type="caution">
    <text evidence="2">The sequence shown here is derived from an EMBL/GenBank/DDBJ whole genome shotgun (WGS) entry which is preliminary data.</text>
</comment>
<dbReference type="NCBIfam" id="TIGR03605">
    <property type="entry name" value="antibiot_sagB"/>
    <property type="match status" value="1"/>
</dbReference>
<dbReference type="InterPro" id="IPR052544">
    <property type="entry name" value="Bacteriocin_Proc_Enz"/>
</dbReference>
<evidence type="ECO:0000259" key="1">
    <source>
        <dbReference type="Pfam" id="PF00881"/>
    </source>
</evidence>
<dbReference type="PANTHER" id="PTHR43745:SF2">
    <property type="entry name" value="NITROREDUCTASE MJ1384-RELATED"/>
    <property type="match status" value="1"/>
</dbReference>
<organism evidence="2">
    <name type="scientific">marine sediment metagenome</name>
    <dbReference type="NCBI Taxonomy" id="412755"/>
    <lineage>
        <taxon>unclassified sequences</taxon>
        <taxon>metagenomes</taxon>
        <taxon>ecological metagenomes</taxon>
    </lineage>
</organism>